<sequence>MNGNPIVTGYDGSPASSAAADWAAVAAERWAGRLRVVHAVPWPILRTASGSATTVGLEQIRRAAERLLAKACRPLRLAHPDLQIEAAVVVGDPVAVLVREAAEASMLVLGSRGLGELRDLAAGSVMAHLATHAPCPVVVVPAGWPRRTDGPDEIVVGVDGSELSMAAIGFAFRYAEVMGGSVTALMAWHDPQSTGPGDIVPAVYDIDALEQDSAAVLGETLAGQAVDHPGVKATENLVRGPAANVLVDASRRARLLVVGSRGRGRFLGLMLGSVSRAVLHHAQCPVAVVRTTAEGKERDN</sequence>
<reference evidence="3 4" key="1">
    <citation type="submission" date="2020-03" db="EMBL/GenBank/DDBJ databases">
        <title>Sequencing the genomes of 1000 actinobacteria strains.</title>
        <authorList>
            <person name="Klenk H.-P."/>
        </authorList>
    </citation>
    <scope>NUCLEOTIDE SEQUENCE [LARGE SCALE GENOMIC DNA]</scope>
    <source>
        <strain evidence="3 4">DSM 45490</strain>
    </source>
</reference>
<dbReference type="InterPro" id="IPR006015">
    <property type="entry name" value="Universal_stress_UspA"/>
</dbReference>
<dbReference type="RefSeq" id="WP_167210414.1">
    <property type="nucleotide sequence ID" value="NZ_JAASRO010000001.1"/>
</dbReference>
<dbReference type="EMBL" id="JAASRO010000001">
    <property type="protein sequence ID" value="NIK59129.1"/>
    <property type="molecule type" value="Genomic_DNA"/>
</dbReference>
<evidence type="ECO:0000256" key="1">
    <source>
        <dbReference type="ARBA" id="ARBA00008791"/>
    </source>
</evidence>
<feature type="domain" description="UspA" evidence="2">
    <location>
        <begin position="5"/>
        <end position="141"/>
    </location>
</feature>
<proteinExistence type="inferred from homology"/>
<dbReference type="SUPFAM" id="SSF52402">
    <property type="entry name" value="Adenine nucleotide alpha hydrolases-like"/>
    <property type="match status" value="2"/>
</dbReference>
<comment type="similarity">
    <text evidence="1">Belongs to the universal stress protein A family.</text>
</comment>
<dbReference type="Pfam" id="PF00582">
    <property type="entry name" value="Usp"/>
    <property type="match status" value="2"/>
</dbReference>
<dbReference type="PANTHER" id="PTHR31964">
    <property type="entry name" value="ADENINE NUCLEOTIDE ALPHA HYDROLASES-LIKE SUPERFAMILY PROTEIN"/>
    <property type="match status" value="1"/>
</dbReference>
<evidence type="ECO:0000259" key="2">
    <source>
        <dbReference type="Pfam" id="PF00582"/>
    </source>
</evidence>
<dbReference type="Proteomes" id="UP000555407">
    <property type="component" value="Unassembled WGS sequence"/>
</dbReference>
<keyword evidence="4" id="KW-1185">Reference proteome</keyword>
<protein>
    <submittedName>
        <fullName evidence="3">Nucleotide-binding universal stress UspA family protein</fullName>
    </submittedName>
</protein>
<dbReference type="InterPro" id="IPR006016">
    <property type="entry name" value="UspA"/>
</dbReference>
<dbReference type="PANTHER" id="PTHR31964:SF113">
    <property type="entry name" value="USPA DOMAIN-CONTAINING PROTEIN"/>
    <property type="match status" value="1"/>
</dbReference>
<gene>
    <name evidence="3" type="ORF">BJY22_004846</name>
</gene>
<feature type="domain" description="UspA" evidence="2">
    <location>
        <begin position="153"/>
        <end position="290"/>
    </location>
</feature>
<accession>A0A7X5VDR1</accession>
<evidence type="ECO:0000313" key="4">
    <source>
        <dbReference type="Proteomes" id="UP000555407"/>
    </source>
</evidence>
<dbReference type="InterPro" id="IPR014729">
    <property type="entry name" value="Rossmann-like_a/b/a_fold"/>
</dbReference>
<dbReference type="AlphaFoldDB" id="A0A7X5VDR1"/>
<dbReference type="PRINTS" id="PR01438">
    <property type="entry name" value="UNVRSLSTRESS"/>
</dbReference>
<organism evidence="3 4">
    <name type="scientific">Kribbella shirazensis</name>
    <dbReference type="NCBI Taxonomy" id="1105143"/>
    <lineage>
        <taxon>Bacteria</taxon>
        <taxon>Bacillati</taxon>
        <taxon>Actinomycetota</taxon>
        <taxon>Actinomycetes</taxon>
        <taxon>Propionibacteriales</taxon>
        <taxon>Kribbellaceae</taxon>
        <taxon>Kribbella</taxon>
    </lineage>
</organism>
<dbReference type="Gene3D" id="3.40.50.620">
    <property type="entry name" value="HUPs"/>
    <property type="match status" value="2"/>
</dbReference>
<comment type="caution">
    <text evidence="3">The sequence shown here is derived from an EMBL/GenBank/DDBJ whole genome shotgun (WGS) entry which is preliminary data.</text>
</comment>
<evidence type="ECO:0000313" key="3">
    <source>
        <dbReference type="EMBL" id="NIK59129.1"/>
    </source>
</evidence>
<name>A0A7X5VDR1_9ACTN</name>
<dbReference type="CDD" id="cd23659">
    <property type="entry name" value="USP_At3g01520-like"/>
    <property type="match status" value="1"/>
</dbReference>